<dbReference type="GO" id="GO:0045717">
    <property type="term" value="P:negative regulation of fatty acid biosynthetic process"/>
    <property type="evidence" value="ECO:0007669"/>
    <property type="project" value="UniProtKB-ARBA"/>
</dbReference>
<dbReference type="SUPFAM" id="SSF56112">
    <property type="entry name" value="Protein kinase-like (PK-like)"/>
    <property type="match status" value="1"/>
</dbReference>
<dbReference type="FunFam" id="1.10.510.10:FF:000021">
    <property type="entry name" value="Serine/threonine protein kinase"/>
    <property type="match status" value="1"/>
</dbReference>
<dbReference type="Pfam" id="PF00069">
    <property type="entry name" value="Pkinase"/>
    <property type="match status" value="1"/>
</dbReference>
<keyword evidence="10" id="KW-0472">Membrane</keyword>
<evidence type="ECO:0000256" key="3">
    <source>
        <dbReference type="ARBA" id="ARBA00022679"/>
    </source>
</evidence>
<evidence type="ECO:0000256" key="9">
    <source>
        <dbReference type="PROSITE-ProRule" id="PRU10141"/>
    </source>
</evidence>
<dbReference type="InterPro" id="IPR017441">
    <property type="entry name" value="Protein_kinase_ATP_BS"/>
</dbReference>
<feature type="transmembrane region" description="Helical" evidence="10">
    <location>
        <begin position="293"/>
        <end position="312"/>
    </location>
</feature>
<reference evidence="12" key="1">
    <citation type="submission" date="2021-01" db="EMBL/GenBank/DDBJ databases">
        <title>Whole genome shotgun sequence of Actinoplanes cyaneus NBRC 14990.</title>
        <authorList>
            <person name="Komaki H."/>
            <person name="Tamura T."/>
        </authorList>
    </citation>
    <scope>NUCLEOTIDE SEQUENCE</scope>
    <source>
        <strain evidence="12">NBRC 14990</strain>
    </source>
</reference>
<dbReference type="InterPro" id="IPR011009">
    <property type="entry name" value="Kinase-like_dom_sf"/>
</dbReference>
<dbReference type="Gene3D" id="1.10.510.10">
    <property type="entry name" value="Transferase(Phosphotransferase) domain 1"/>
    <property type="match status" value="1"/>
</dbReference>
<evidence type="ECO:0000313" key="13">
    <source>
        <dbReference type="Proteomes" id="UP000619479"/>
    </source>
</evidence>
<evidence type="ECO:0000256" key="5">
    <source>
        <dbReference type="ARBA" id="ARBA00022777"/>
    </source>
</evidence>
<dbReference type="PROSITE" id="PS00108">
    <property type="entry name" value="PROTEIN_KINASE_ST"/>
    <property type="match status" value="1"/>
</dbReference>
<proteinExistence type="predicted"/>
<dbReference type="GO" id="GO:0005524">
    <property type="term" value="F:ATP binding"/>
    <property type="evidence" value="ECO:0007669"/>
    <property type="project" value="UniProtKB-UniRule"/>
</dbReference>
<dbReference type="Proteomes" id="UP000619479">
    <property type="component" value="Unassembled WGS sequence"/>
</dbReference>
<evidence type="ECO:0000256" key="2">
    <source>
        <dbReference type="ARBA" id="ARBA00022527"/>
    </source>
</evidence>
<dbReference type="FunFam" id="3.30.200.20:FF:000035">
    <property type="entry name" value="Serine/threonine protein kinase Stk1"/>
    <property type="match status" value="1"/>
</dbReference>
<dbReference type="Gene3D" id="3.30.200.20">
    <property type="entry name" value="Phosphorylase Kinase, domain 1"/>
    <property type="match status" value="1"/>
</dbReference>
<keyword evidence="2" id="KW-0723">Serine/threonine-protein kinase</keyword>
<evidence type="ECO:0000313" key="12">
    <source>
        <dbReference type="EMBL" id="GID62498.1"/>
    </source>
</evidence>
<keyword evidence="5" id="KW-0418">Kinase</keyword>
<organism evidence="12 13">
    <name type="scientific">Actinoplanes cyaneus</name>
    <dbReference type="NCBI Taxonomy" id="52696"/>
    <lineage>
        <taxon>Bacteria</taxon>
        <taxon>Bacillati</taxon>
        <taxon>Actinomycetota</taxon>
        <taxon>Actinomycetes</taxon>
        <taxon>Micromonosporales</taxon>
        <taxon>Micromonosporaceae</taxon>
        <taxon>Actinoplanes</taxon>
    </lineage>
</organism>
<protein>
    <recommendedName>
        <fullName evidence="1">non-specific serine/threonine protein kinase</fullName>
        <ecNumber evidence="1">2.7.11.1</ecNumber>
    </recommendedName>
</protein>
<keyword evidence="10" id="KW-0812">Transmembrane</keyword>
<feature type="binding site" evidence="9">
    <location>
        <position position="46"/>
    </location>
    <ligand>
        <name>ATP</name>
        <dbReference type="ChEBI" id="CHEBI:30616"/>
    </ligand>
</feature>
<keyword evidence="6 9" id="KW-0067">ATP-binding</keyword>
<dbReference type="RefSeq" id="WP_203737978.1">
    <property type="nucleotide sequence ID" value="NZ_BAAAUC010000002.1"/>
</dbReference>
<dbReference type="SMART" id="SM00220">
    <property type="entry name" value="S_TKc"/>
    <property type="match status" value="1"/>
</dbReference>
<evidence type="ECO:0000256" key="7">
    <source>
        <dbReference type="ARBA" id="ARBA00047899"/>
    </source>
</evidence>
<dbReference type="EC" id="2.7.11.1" evidence="1"/>
<dbReference type="CDD" id="cd14014">
    <property type="entry name" value="STKc_PknB_like"/>
    <property type="match status" value="1"/>
</dbReference>
<comment type="catalytic activity">
    <reaction evidence="7">
        <text>L-threonyl-[protein] + ATP = O-phospho-L-threonyl-[protein] + ADP + H(+)</text>
        <dbReference type="Rhea" id="RHEA:46608"/>
        <dbReference type="Rhea" id="RHEA-COMP:11060"/>
        <dbReference type="Rhea" id="RHEA-COMP:11605"/>
        <dbReference type="ChEBI" id="CHEBI:15378"/>
        <dbReference type="ChEBI" id="CHEBI:30013"/>
        <dbReference type="ChEBI" id="CHEBI:30616"/>
        <dbReference type="ChEBI" id="CHEBI:61977"/>
        <dbReference type="ChEBI" id="CHEBI:456216"/>
        <dbReference type="EC" id="2.7.11.1"/>
    </reaction>
</comment>
<keyword evidence="4 9" id="KW-0547">Nucleotide-binding</keyword>
<accession>A0A919M2U2</accession>
<feature type="domain" description="Protein kinase" evidence="11">
    <location>
        <begin position="17"/>
        <end position="275"/>
    </location>
</feature>
<comment type="caution">
    <text evidence="12">The sequence shown here is derived from an EMBL/GenBank/DDBJ whole genome shotgun (WGS) entry which is preliminary data.</text>
</comment>
<dbReference type="PANTHER" id="PTHR43289">
    <property type="entry name" value="MITOGEN-ACTIVATED PROTEIN KINASE KINASE KINASE 20-RELATED"/>
    <property type="match status" value="1"/>
</dbReference>
<dbReference type="PROSITE" id="PS50011">
    <property type="entry name" value="PROTEIN_KINASE_DOM"/>
    <property type="match status" value="1"/>
</dbReference>
<keyword evidence="13" id="KW-1185">Reference proteome</keyword>
<evidence type="ECO:0000256" key="10">
    <source>
        <dbReference type="SAM" id="Phobius"/>
    </source>
</evidence>
<comment type="catalytic activity">
    <reaction evidence="8">
        <text>L-seryl-[protein] + ATP = O-phospho-L-seryl-[protein] + ADP + H(+)</text>
        <dbReference type="Rhea" id="RHEA:17989"/>
        <dbReference type="Rhea" id="RHEA-COMP:9863"/>
        <dbReference type="Rhea" id="RHEA-COMP:11604"/>
        <dbReference type="ChEBI" id="CHEBI:15378"/>
        <dbReference type="ChEBI" id="CHEBI:29999"/>
        <dbReference type="ChEBI" id="CHEBI:30616"/>
        <dbReference type="ChEBI" id="CHEBI:83421"/>
        <dbReference type="ChEBI" id="CHEBI:456216"/>
        <dbReference type="EC" id="2.7.11.1"/>
    </reaction>
</comment>
<evidence type="ECO:0000259" key="11">
    <source>
        <dbReference type="PROSITE" id="PS50011"/>
    </source>
</evidence>
<evidence type="ECO:0000256" key="1">
    <source>
        <dbReference type="ARBA" id="ARBA00012513"/>
    </source>
</evidence>
<sequence length="462" mass="47941">MQPNFGLGAGMRLGGRYRLEDRLGAGGMGEVWRAFDEALNRVVAVKTMLPAAAQDPGFVQRFTAEAHAMAQVNHPNVAAIHDVGQDGGHTYLVMEFIDGESLAQRLARDGRLSPAETKRIVVAAAEGLQAVHDQGILHRDVKPANIMLRADGGVLITDFGIARHLSSPGVTATGAVLGTPSYLAPEQVLGEPADRRSDVYSLGLVAYECLAGEKPFVGDNPYAVALQRIQQEPKTLGADVPPAVLALVERALQTDPEKRFPTALAMAEMARQADLTPPGATGRTGGRKSSRTLIGAVAAVVVIALIVAGITLRGGGNDPKGAEAAGRPSATAAAGGAPAGYVACGDGFCPEAPLCWAGLTQIGTQAVAPVSRFCPGTHAWETFAAITLPAGPPVLDSASPLLKQPDVAKACSAEVMAAQSVDPAKTKGWRREAWPVQGNNGWLLHCMAQPAKGSSVGAAFQQ</sequence>
<dbReference type="AlphaFoldDB" id="A0A919M2U2"/>
<dbReference type="InterPro" id="IPR000719">
    <property type="entry name" value="Prot_kinase_dom"/>
</dbReference>
<dbReference type="PANTHER" id="PTHR43289:SF6">
    <property type="entry name" value="SERINE_THREONINE-PROTEIN KINASE NEKL-3"/>
    <property type="match status" value="1"/>
</dbReference>
<gene>
    <name evidence="12" type="ORF">Acy02nite_03790</name>
</gene>
<dbReference type="PROSITE" id="PS00107">
    <property type="entry name" value="PROTEIN_KINASE_ATP"/>
    <property type="match status" value="1"/>
</dbReference>
<keyword evidence="10" id="KW-1133">Transmembrane helix</keyword>
<evidence type="ECO:0000256" key="4">
    <source>
        <dbReference type="ARBA" id="ARBA00022741"/>
    </source>
</evidence>
<dbReference type="InterPro" id="IPR008271">
    <property type="entry name" value="Ser/Thr_kinase_AS"/>
</dbReference>
<dbReference type="GO" id="GO:0004674">
    <property type="term" value="F:protein serine/threonine kinase activity"/>
    <property type="evidence" value="ECO:0007669"/>
    <property type="project" value="UniProtKB-KW"/>
</dbReference>
<dbReference type="EMBL" id="BOMH01000002">
    <property type="protein sequence ID" value="GID62498.1"/>
    <property type="molecule type" value="Genomic_DNA"/>
</dbReference>
<evidence type="ECO:0000256" key="8">
    <source>
        <dbReference type="ARBA" id="ARBA00048679"/>
    </source>
</evidence>
<evidence type="ECO:0000256" key="6">
    <source>
        <dbReference type="ARBA" id="ARBA00022840"/>
    </source>
</evidence>
<keyword evidence="3" id="KW-0808">Transferase</keyword>
<name>A0A919M2U2_9ACTN</name>